<gene>
    <name evidence="2" type="ORF">D5281_23600</name>
</gene>
<dbReference type="RefSeq" id="WP_160562317.1">
    <property type="nucleotide sequence ID" value="NZ_QZDT01000091.1"/>
</dbReference>
<dbReference type="InterPro" id="IPR003812">
    <property type="entry name" value="Fido"/>
</dbReference>
<proteinExistence type="predicted"/>
<keyword evidence="3" id="KW-1185">Reference proteome</keyword>
<feature type="domain" description="Fido" evidence="1">
    <location>
        <begin position="4"/>
        <end position="122"/>
    </location>
</feature>
<dbReference type="EMBL" id="QZDT01000091">
    <property type="protein sequence ID" value="NBJ95427.1"/>
    <property type="molecule type" value="Genomic_DNA"/>
</dbReference>
<accession>A0A9X5GVR4</accession>
<comment type="caution">
    <text evidence="2">The sequence shown here is derived from an EMBL/GenBank/DDBJ whole genome shotgun (WGS) entry which is preliminary data.</text>
</comment>
<dbReference type="AlphaFoldDB" id="A0A9X5GVR4"/>
<dbReference type="PIRSF" id="PIRSF018297">
    <property type="entry name" value="Doc"/>
    <property type="match status" value="1"/>
</dbReference>
<evidence type="ECO:0000313" key="2">
    <source>
        <dbReference type="EMBL" id="NBJ95427.1"/>
    </source>
</evidence>
<dbReference type="Pfam" id="PF02661">
    <property type="entry name" value="Fic"/>
    <property type="match status" value="1"/>
</dbReference>
<dbReference type="PROSITE" id="PS51459">
    <property type="entry name" value="FIDO"/>
    <property type="match status" value="1"/>
</dbReference>
<organism evidence="2 3">
    <name type="scientific">Parablautia muri</name>
    <dbReference type="NCBI Taxonomy" id="2320879"/>
    <lineage>
        <taxon>Bacteria</taxon>
        <taxon>Bacillati</taxon>
        <taxon>Bacillota</taxon>
        <taxon>Clostridia</taxon>
        <taxon>Lachnospirales</taxon>
        <taxon>Lachnospiraceae</taxon>
        <taxon>Parablautia</taxon>
    </lineage>
</organism>
<name>A0A9X5GVR4_9FIRM</name>
<dbReference type="SUPFAM" id="SSF140931">
    <property type="entry name" value="Fic-like"/>
    <property type="match status" value="1"/>
</dbReference>
<dbReference type="Gene3D" id="1.20.120.1870">
    <property type="entry name" value="Fic/DOC protein, Fido domain"/>
    <property type="match status" value="1"/>
</dbReference>
<dbReference type="GO" id="GO:0016301">
    <property type="term" value="F:kinase activity"/>
    <property type="evidence" value="ECO:0007669"/>
    <property type="project" value="InterPro"/>
</dbReference>
<evidence type="ECO:0000313" key="3">
    <source>
        <dbReference type="Proteomes" id="UP001154420"/>
    </source>
</evidence>
<dbReference type="PANTHER" id="PTHR39426">
    <property type="entry name" value="HOMOLOGY TO DEATH-ON-CURING PROTEIN OF PHAGE P1"/>
    <property type="match status" value="1"/>
</dbReference>
<dbReference type="Proteomes" id="UP001154420">
    <property type="component" value="Unassembled WGS sequence"/>
</dbReference>
<sequence length="125" mass="14091">MIRLTKEQVLMLHAQLIESTGGCDGIRDQGLLDSALESPFQSFGDEELYPSIQSKAARLCYGLVRNHALIDGNKRIGVHVMLVFLAVNGYELEYTQKELVDLILDVADGKKEYEDILSWILEHQV</sequence>
<evidence type="ECO:0000259" key="1">
    <source>
        <dbReference type="PROSITE" id="PS51459"/>
    </source>
</evidence>
<reference evidence="2" key="1">
    <citation type="submission" date="2018-09" db="EMBL/GenBank/DDBJ databases">
        <title>Murine metabolic-syndrome-specific gut microbial biobank.</title>
        <authorList>
            <person name="Liu C."/>
        </authorList>
    </citation>
    <scope>NUCLEOTIDE SEQUENCE</scope>
    <source>
        <strain evidence="2">D42-62</strain>
    </source>
</reference>
<dbReference type="InterPro" id="IPR053737">
    <property type="entry name" value="Type_II_TA_Toxin"/>
</dbReference>
<dbReference type="OrthoDB" id="9802752at2"/>
<dbReference type="InterPro" id="IPR006440">
    <property type="entry name" value="Doc"/>
</dbReference>
<dbReference type="NCBIfam" id="TIGR01550">
    <property type="entry name" value="DOC_P1"/>
    <property type="match status" value="1"/>
</dbReference>
<dbReference type="InterPro" id="IPR036597">
    <property type="entry name" value="Fido-like_dom_sf"/>
</dbReference>
<dbReference type="PANTHER" id="PTHR39426:SF1">
    <property type="entry name" value="HOMOLOGY TO DEATH-ON-CURING PROTEIN OF PHAGE P1"/>
    <property type="match status" value="1"/>
</dbReference>
<protein>
    <submittedName>
        <fullName evidence="2">Type II toxin-antitoxin system death-on-curing family toxin</fullName>
    </submittedName>
</protein>